<sequence>MDIEILVYDNQLGYYDLLREELRMGYVFTLHPSYTDDSPVKHDAVIFFLNDGIELIDLAKLYDEKLPFILASTKITGDGLLKRENLFTVNLNLTKDALVKEFKKILDGIANQLILSENAL</sequence>
<protein>
    <submittedName>
        <fullName evidence="1">Uncharacterized protein</fullName>
    </submittedName>
</protein>
<dbReference type="EMBL" id="JRLY01000035">
    <property type="protein sequence ID" value="KGO90913.1"/>
    <property type="molecule type" value="Genomic_DNA"/>
</dbReference>
<dbReference type="AlphaFoldDB" id="A0A0A2MHG2"/>
<gene>
    <name evidence="1" type="ORF">Q766_20845</name>
</gene>
<proteinExistence type="predicted"/>
<dbReference type="OrthoDB" id="1375593at2"/>
<accession>A0A0A2MHG2</accession>
<evidence type="ECO:0000313" key="1">
    <source>
        <dbReference type="EMBL" id="KGO90913.1"/>
    </source>
</evidence>
<keyword evidence="2" id="KW-1185">Reference proteome</keyword>
<name>A0A0A2MHG2_9FLAO</name>
<dbReference type="RefSeq" id="WP_026990711.1">
    <property type="nucleotide sequence ID" value="NZ_AUGP01000018.1"/>
</dbReference>
<comment type="caution">
    <text evidence="1">The sequence shown here is derived from an EMBL/GenBank/DDBJ whole genome shotgun (WGS) entry which is preliminary data.</text>
</comment>
<evidence type="ECO:0000313" key="2">
    <source>
        <dbReference type="Proteomes" id="UP000030111"/>
    </source>
</evidence>
<dbReference type="eggNOG" id="ENOG5030R5K">
    <property type="taxonomic scope" value="Bacteria"/>
</dbReference>
<organism evidence="1 2">
    <name type="scientific">Flavobacterium subsaxonicum WB 4.1-42 = DSM 21790</name>
    <dbReference type="NCBI Taxonomy" id="1121898"/>
    <lineage>
        <taxon>Bacteria</taxon>
        <taxon>Pseudomonadati</taxon>
        <taxon>Bacteroidota</taxon>
        <taxon>Flavobacteriia</taxon>
        <taxon>Flavobacteriales</taxon>
        <taxon>Flavobacteriaceae</taxon>
        <taxon>Flavobacterium</taxon>
    </lineage>
</organism>
<reference evidence="1 2" key="1">
    <citation type="submission" date="2013-09" db="EMBL/GenBank/DDBJ databases">
        <authorList>
            <person name="Zeng Z."/>
            <person name="Chen C."/>
        </authorList>
    </citation>
    <scope>NUCLEOTIDE SEQUENCE [LARGE SCALE GENOMIC DNA]</scope>
    <source>
        <strain evidence="1 2">WB 4.1-42</strain>
    </source>
</reference>
<dbReference type="Proteomes" id="UP000030111">
    <property type="component" value="Unassembled WGS sequence"/>
</dbReference>